<dbReference type="GO" id="GO:0008270">
    <property type="term" value="F:zinc ion binding"/>
    <property type="evidence" value="ECO:0007669"/>
    <property type="project" value="UniProtKB-KW"/>
</dbReference>
<feature type="region of interest" description="Disordered" evidence="6">
    <location>
        <begin position="154"/>
        <end position="174"/>
    </location>
</feature>
<dbReference type="SUPFAM" id="SSF57845">
    <property type="entry name" value="B-box zinc-binding domain"/>
    <property type="match status" value="1"/>
</dbReference>
<dbReference type="PANTHER" id="PTHR24103">
    <property type="entry name" value="E3 UBIQUITIN-PROTEIN LIGASE TRIM"/>
    <property type="match status" value="1"/>
</dbReference>
<dbReference type="InterPro" id="IPR000315">
    <property type="entry name" value="Znf_B-box"/>
</dbReference>
<dbReference type="InterPro" id="IPR027370">
    <property type="entry name" value="Znf-RING_euk"/>
</dbReference>
<evidence type="ECO:0000256" key="6">
    <source>
        <dbReference type="SAM" id="MobiDB-lite"/>
    </source>
</evidence>
<evidence type="ECO:0000313" key="11">
    <source>
        <dbReference type="Proteomes" id="UP000261540"/>
    </source>
</evidence>
<reference evidence="10" key="2">
    <citation type="submission" date="2025-09" db="UniProtKB">
        <authorList>
            <consortium name="Ensembl"/>
        </authorList>
    </citation>
    <scope>IDENTIFICATION</scope>
</reference>
<protein>
    <recommendedName>
        <fullName evidence="12">Bloodthirsty-related gene family, member 1</fullName>
    </recommendedName>
</protein>
<dbReference type="PROSITE" id="PS50188">
    <property type="entry name" value="B302_SPRY"/>
    <property type="match status" value="1"/>
</dbReference>
<dbReference type="AlphaFoldDB" id="A0A3B3T8L5"/>
<dbReference type="InterPro" id="IPR003879">
    <property type="entry name" value="Butyrophylin_SPRY"/>
</dbReference>
<dbReference type="Gene3D" id="3.30.40.10">
    <property type="entry name" value="Zinc/RING finger domain, C3HC4 (zinc finger)"/>
    <property type="match status" value="1"/>
</dbReference>
<evidence type="ECO:0008006" key="12">
    <source>
        <dbReference type="Google" id="ProtNLM"/>
    </source>
</evidence>
<feature type="domain" description="B30.2/SPRY" evidence="9">
    <location>
        <begin position="400"/>
        <end position="594"/>
    </location>
</feature>
<dbReference type="PROSITE" id="PS00518">
    <property type="entry name" value="ZF_RING_1"/>
    <property type="match status" value="1"/>
</dbReference>
<dbReference type="InterPro" id="IPR001870">
    <property type="entry name" value="B30.2/SPRY"/>
</dbReference>
<dbReference type="SMART" id="SM00184">
    <property type="entry name" value="RING"/>
    <property type="match status" value="1"/>
</dbReference>
<evidence type="ECO:0000256" key="2">
    <source>
        <dbReference type="ARBA" id="ARBA00022771"/>
    </source>
</evidence>
<feature type="coiled-coil region" evidence="5">
    <location>
        <begin position="300"/>
        <end position="327"/>
    </location>
</feature>
<evidence type="ECO:0000256" key="1">
    <source>
        <dbReference type="ARBA" id="ARBA00022723"/>
    </source>
</evidence>
<organism evidence="10 11">
    <name type="scientific">Paramormyrops kingsleyae</name>
    <dbReference type="NCBI Taxonomy" id="1676925"/>
    <lineage>
        <taxon>Eukaryota</taxon>
        <taxon>Metazoa</taxon>
        <taxon>Chordata</taxon>
        <taxon>Craniata</taxon>
        <taxon>Vertebrata</taxon>
        <taxon>Euteleostomi</taxon>
        <taxon>Actinopterygii</taxon>
        <taxon>Neopterygii</taxon>
        <taxon>Teleostei</taxon>
        <taxon>Osteoglossocephala</taxon>
        <taxon>Osteoglossomorpha</taxon>
        <taxon>Osteoglossiformes</taxon>
        <taxon>Mormyridae</taxon>
        <taxon>Paramormyrops</taxon>
    </lineage>
</organism>
<dbReference type="InterPro" id="IPR013320">
    <property type="entry name" value="ConA-like_dom_sf"/>
</dbReference>
<keyword evidence="11" id="KW-1185">Reference proteome</keyword>
<dbReference type="PROSITE" id="PS50119">
    <property type="entry name" value="ZF_BBOX"/>
    <property type="match status" value="1"/>
</dbReference>
<feature type="region of interest" description="Disordered" evidence="6">
    <location>
        <begin position="1"/>
        <end position="28"/>
    </location>
</feature>
<dbReference type="SUPFAM" id="SSF49899">
    <property type="entry name" value="Concanavalin A-like lectins/glucanases"/>
    <property type="match status" value="1"/>
</dbReference>
<evidence type="ECO:0000313" key="10">
    <source>
        <dbReference type="Ensembl" id="ENSPKIP00000039010.1"/>
    </source>
</evidence>
<reference evidence="10" key="1">
    <citation type="submission" date="2025-08" db="UniProtKB">
        <authorList>
            <consortium name="Ensembl"/>
        </authorList>
    </citation>
    <scope>IDENTIFICATION</scope>
</reference>
<dbReference type="SMART" id="SM00449">
    <property type="entry name" value="SPRY"/>
    <property type="match status" value="1"/>
</dbReference>
<evidence type="ECO:0000256" key="3">
    <source>
        <dbReference type="ARBA" id="ARBA00022833"/>
    </source>
</evidence>
<dbReference type="PRINTS" id="PR01407">
    <property type="entry name" value="BUTYPHLNCDUF"/>
</dbReference>
<evidence type="ECO:0000256" key="4">
    <source>
        <dbReference type="PROSITE-ProRule" id="PRU00024"/>
    </source>
</evidence>
<dbReference type="InterPro" id="IPR006574">
    <property type="entry name" value="PRY"/>
</dbReference>
<dbReference type="InterPro" id="IPR013083">
    <property type="entry name" value="Znf_RING/FYVE/PHD"/>
</dbReference>
<dbReference type="CDD" id="cd13733">
    <property type="entry name" value="SPRY_PRY_C-I_1"/>
    <property type="match status" value="1"/>
</dbReference>
<keyword evidence="3" id="KW-0862">Zinc</keyword>
<dbReference type="SMART" id="SM00589">
    <property type="entry name" value="PRY"/>
    <property type="match status" value="1"/>
</dbReference>
<evidence type="ECO:0000259" key="7">
    <source>
        <dbReference type="PROSITE" id="PS50089"/>
    </source>
</evidence>
<dbReference type="Pfam" id="PF25600">
    <property type="entry name" value="TRIM_CC"/>
    <property type="match status" value="1"/>
</dbReference>
<dbReference type="SUPFAM" id="SSF57850">
    <property type="entry name" value="RING/U-box"/>
    <property type="match status" value="1"/>
</dbReference>
<feature type="domain" description="RING-type" evidence="7">
    <location>
        <begin position="46"/>
        <end position="86"/>
    </location>
</feature>
<dbReference type="PROSITE" id="PS50089">
    <property type="entry name" value="ZF_RING_2"/>
    <property type="match status" value="1"/>
</dbReference>
<keyword evidence="2 4" id="KW-0863">Zinc-finger</keyword>
<evidence type="ECO:0000256" key="5">
    <source>
        <dbReference type="SAM" id="Coils"/>
    </source>
</evidence>
<accession>A0A3B3T8L5</accession>
<dbReference type="CDD" id="cd19769">
    <property type="entry name" value="Bbox2_TRIM16-like"/>
    <property type="match status" value="1"/>
</dbReference>
<dbReference type="InterPro" id="IPR003877">
    <property type="entry name" value="SPRY_dom"/>
</dbReference>
<proteinExistence type="predicted"/>
<dbReference type="SMART" id="SM00336">
    <property type="entry name" value="BBOX"/>
    <property type="match status" value="1"/>
</dbReference>
<dbReference type="Pfam" id="PF00622">
    <property type="entry name" value="SPRY"/>
    <property type="match status" value="1"/>
</dbReference>
<feature type="domain" description="B box-type" evidence="8">
    <location>
        <begin position="180"/>
        <end position="220"/>
    </location>
</feature>
<dbReference type="Gene3D" id="2.60.120.920">
    <property type="match status" value="1"/>
</dbReference>
<dbReference type="InterPro" id="IPR050143">
    <property type="entry name" value="TRIM/RBCC"/>
</dbReference>
<dbReference type="STRING" id="1676925.ENSPKIP00000039010"/>
<evidence type="ECO:0000259" key="8">
    <source>
        <dbReference type="PROSITE" id="PS50119"/>
    </source>
</evidence>
<dbReference type="Pfam" id="PF13445">
    <property type="entry name" value="zf-RING_UBOX"/>
    <property type="match status" value="1"/>
</dbReference>
<dbReference type="Proteomes" id="UP000261540">
    <property type="component" value="Unplaced"/>
</dbReference>
<keyword evidence="1" id="KW-0479">Metal-binding</keyword>
<dbReference type="GeneTree" id="ENSGT00940000165127"/>
<dbReference type="InterPro" id="IPR043136">
    <property type="entry name" value="B30.2/SPRY_sf"/>
</dbReference>
<keyword evidence="5" id="KW-0175">Coiled coil</keyword>
<dbReference type="Pfam" id="PF13765">
    <property type="entry name" value="PRY"/>
    <property type="match status" value="1"/>
</dbReference>
<name>A0A3B3T8L5_9TELE</name>
<dbReference type="Gene3D" id="3.30.160.60">
    <property type="entry name" value="Classic Zinc Finger"/>
    <property type="match status" value="1"/>
</dbReference>
<dbReference type="FunFam" id="2.60.120.920:FF:000004">
    <property type="entry name" value="Butyrophilin subfamily 1 member A1"/>
    <property type="match status" value="1"/>
</dbReference>
<dbReference type="InterPro" id="IPR058030">
    <property type="entry name" value="TRIM8/14/16/25/29/45/65_CC"/>
</dbReference>
<dbReference type="Pfam" id="PF00643">
    <property type="entry name" value="zf-B_box"/>
    <property type="match status" value="1"/>
</dbReference>
<dbReference type="InterPro" id="IPR017907">
    <property type="entry name" value="Znf_RING_CS"/>
</dbReference>
<dbReference type="Ensembl" id="ENSPKIT00000020009.1">
    <property type="protein sequence ID" value="ENSPKIP00000039010.1"/>
    <property type="gene ID" value="ENSPKIG00000016561.1"/>
</dbReference>
<sequence length="598" mass="67268">MQPHPQIASQLPRPPYTGTLFGRPSGMEKRNSASISSFLSEEQFLCSICLDVFTTPVSTPCGHSFCMACISKYWDKDRSYQCPICKETFGQRPELHVNSTLREITEQFKCMLGPDMGMVTGHRGGVPERRPPMQAELSSDLLAEMKARFQKISQTAGDTQAKVPPPVSRRSSLGSPAVSTEVSICYRHNQRLDIFCRTDQVCICTVCLENEHRTHSVVPAKRECLIKKSQLGILDVELRDMIQSRLKKVENFRMSLDSLQATAEQETAGSTHMFTALISSLERAQASLLENVEMERLAAERHAGSLIQDLELEIAELKKRSMSIRELSQSEDEVHFLKTFPALCTPVQTKEWGPVTVSPDLQSAAAVQQVSQLVECFQREMTKLLNTSEVAETDFSSPASRSLVRYQPKMKRVEEYAVDVTLDPNTAHPRLILSEDGKRVRCGDRHQLVPDMKQRFDRVVCVLAHQGFSAGRHYWEVEVGLKTDWDVGVASCSSNRKGKITVSPSQGYWFLSLRDRQDYAFRTEPPTNLGLSTKPHKIGVFVDYDVGQISFYNADIKSHIYTFIDTFSDSIYPFFSPCTNKSSKNDAPLIVTPITLLD</sequence>
<evidence type="ECO:0000259" key="9">
    <source>
        <dbReference type="PROSITE" id="PS50188"/>
    </source>
</evidence>
<dbReference type="InterPro" id="IPR001841">
    <property type="entry name" value="Znf_RING"/>
</dbReference>